<evidence type="ECO:0000256" key="7">
    <source>
        <dbReference type="ARBA" id="ARBA00040545"/>
    </source>
</evidence>
<evidence type="ECO:0000313" key="8">
    <source>
        <dbReference type="EMBL" id="KAL3765924.1"/>
    </source>
</evidence>
<organism evidence="8 9">
    <name type="scientific">Stephanodiscus triporus</name>
    <dbReference type="NCBI Taxonomy" id="2934178"/>
    <lineage>
        <taxon>Eukaryota</taxon>
        <taxon>Sar</taxon>
        <taxon>Stramenopiles</taxon>
        <taxon>Ochrophyta</taxon>
        <taxon>Bacillariophyta</taxon>
        <taxon>Coscinodiscophyceae</taxon>
        <taxon>Thalassiosirophycidae</taxon>
        <taxon>Stephanodiscales</taxon>
        <taxon>Stephanodiscaceae</taxon>
        <taxon>Stephanodiscus</taxon>
    </lineage>
</organism>
<dbReference type="Gene3D" id="1.10.12.10">
    <property type="entry name" value="Lyase 2-enoyl-coa Hydratase, Chain A, domain 2"/>
    <property type="match status" value="1"/>
</dbReference>
<comment type="function">
    <text evidence="6">May play a role in fatty acid biosynthesis and insulin sensitivity.</text>
</comment>
<dbReference type="AlphaFoldDB" id="A0ABD3MPT5"/>
<evidence type="ECO:0000256" key="6">
    <source>
        <dbReference type="ARBA" id="ARBA00037410"/>
    </source>
</evidence>
<dbReference type="Pfam" id="PF00378">
    <property type="entry name" value="ECH_1"/>
    <property type="match status" value="1"/>
</dbReference>
<dbReference type="CDD" id="cd06558">
    <property type="entry name" value="crotonase-like"/>
    <property type="match status" value="1"/>
</dbReference>
<evidence type="ECO:0000256" key="2">
    <source>
        <dbReference type="ARBA" id="ARBA00022832"/>
    </source>
</evidence>
<dbReference type="PANTHER" id="PTHR43602">
    <property type="match status" value="1"/>
</dbReference>
<gene>
    <name evidence="8" type="ORF">ACHAW5_003892</name>
</gene>
<dbReference type="EMBL" id="JALLAZ020001740">
    <property type="protein sequence ID" value="KAL3765924.1"/>
    <property type="molecule type" value="Genomic_DNA"/>
</dbReference>
<proteinExistence type="predicted"/>
<dbReference type="InterPro" id="IPR052377">
    <property type="entry name" value="Mitochondrial_ECH-domain"/>
</dbReference>
<evidence type="ECO:0000313" key="9">
    <source>
        <dbReference type="Proteomes" id="UP001530315"/>
    </source>
</evidence>
<dbReference type="Gene3D" id="3.90.226.10">
    <property type="entry name" value="2-enoyl-CoA Hydratase, Chain A, domain 1"/>
    <property type="match status" value="1"/>
</dbReference>
<evidence type="ECO:0000256" key="3">
    <source>
        <dbReference type="ARBA" id="ARBA00022946"/>
    </source>
</evidence>
<dbReference type="NCBIfam" id="NF006008">
    <property type="entry name" value="PRK08139.1"/>
    <property type="match status" value="1"/>
</dbReference>
<evidence type="ECO:0000256" key="4">
    <source>
        <dbReference type="ARBA" id="ARBA00023098"/>
    </source>
</evidence>
<dbReference type="InterPro" id="IPR029045">
    <property type="entry name" value="ClpP/crotonase-like_dom_sf"/>
</dbReference>
<comment type="caution">
    <text evidence="8">The sequence shown here is derived from an EMBL/GenBank/DDBJ whole genome shotgun (WGS) entry which is preliminary data.</text>
</comment>
<name>A0ABD3MPT5_9STRA</name>
<dbReference type="SUPFAM" id="SSF52096">
    <property type="entry name" value="ClpP/crotonase"/>
    <property type="match status" value="1"/>
</dbReference>
<sequence>MISRVRVGSVSRRACSRLAESSFSVMSGVMTWSAYARSTSTSADGGLLLRSDEKASGVTTLTLNNPRKYNALSWELLDALQNQLDEIGNDSSIRVLVIGAIGKAFCSGHDLREIQSHQNAEEMKALFKKCSSVMISLSTLPQPVISKVQGVATAAGCQLVASCDLAIASSDARFGVSGINLGLFCSTPAVALSRTIHRKQAMHMLLTGDLISADTALAYGLLNAVVAPNLLESETLKLAEKISSKSSFGIRLGKKMFYEQLKYGALEDAYDFATERISCNLQHPDARKGIDNFVAKSFDKHS</sequence>
<reference evidence="8 9" key="1">
    <citation type="submission" date="2024-10" db="EMBL/GenBank/DDBJ databases">
        <title>Updated reference genomes for cyclostephanoid diatoms.</title>
        <authorList>
            <person name="Roberts W.R."/>
            <person name="Alverson A.J."/>
        </authorList>
    </citation>
    <scope>NUCLEOTIDE SEQUENCE [LARGE SCALE GENOMIC DNA]</scope>
    <source>
        <strain evidence="8 9">AJA276-08</strain>
    </source>
</reference>
<keyword evidence="9" id="KW-1185">Reference proteome</keyword>
<dbReference type="PANTHER" id="PTHR43602:SF1">
    <property type="entry name" value="ENOYL-COA HYDRATASE DOMAIN-CONTAINING PROTEIN 3, MITOCHONDRIAL"/>
    <property type="match status" value="1"/>
</dbReference>
<evidence type="ECO:0000256" key="1">
    <source>
        <dbReference type="ARBA" id="ARBA00004173"/>
    </source>
</evidence>
<dbReference type="GO" id="GO:0006631">
    <property type="term" value="P:fatty acid metabolic process"/>
    <property type="evidence" value="ECO:0007669"/>
    <property type="project" value="UniProtKB-KW"/>
</dbReference>
<protein>
    <recommendedName>
        <fullName evidence="7">Enoyl-CoA hydratase domain-containing protein 3, mitochondrial</fullName>
    </recommendedName>
</protein>
<keyword evidence="3" id="KW-0809">Transit peptide</keyword>
<evidence type="ECO:0000256" key="5">
    <source>
        <dbReference type="ARBA" id="ARBA00023128"/>
    </source>
</evidence>
<dbReference type="InterPro" id="IPR014748">
    <property type="entry name" value="Enoyl-CoA_hydra_C"/>
</dbReference>
<keyword evidence="4" id="KW-0443">Lipid metabolism</keyword>
<dbReference type="GO" id="GO:0005739">
    <property type="term" value="C:mitochondrion"/>
    <property type="evidence" value="ECO:0007669"/>
    <property type="project" value="UniProtKB-SubCell"/>
</dbReference>
<dbReference type="Proteomes" id="UP001530315">
    <property type="component" value="Unassembled WGS sequence"/>
</dbReference>
<dbReference type="InterPro" id="IPR001753">
    <property type="entry name" value="Enoyl-CoA_hydra/iso"/>
</dbReference>
<accession>A0ABD3MPT5</accession>
<comment type="subcellular location">
    <subcellularLocation>
        <location evidence="1">Mitochondrion</location>
    </subcellularLocation>
</comment>
<keyword evidence="2" id="KW-0276">Fatty acid metabolism</keyword>
<keyword evidence="5" id="KW-0496">Mitochondrion</keyword>